<evidence type="ECO:0000256" key="4">
    <source>
        <dbReference type="RuleBase" id="RU361277"/>
    </source>
</evidence>
<dbReference type="AlphaFoldDB" id="A0A1M7SJA0"/>
<keyword evidence="1 4" id="KW-0479">Metal-binding</keyword>
<evidence type="ECO:0000256" key="1">
    <source>
        <dbReference type="ARBA" id="ARBA00022723"/>
    </source>
</evidence>
<dbReference type="InterPro" id="IPR013149">
    <property type="entry name" value="ADH-like_C"/>
</dbReference>
<dbReference type="GO" id="GO:0016491">
    <property type="term" value="F:oxidoreductase activity"/>
    <property type="evidence" value="ECO:0007669"/>
    <property type="project" value="UniProtKB-KW"/>
</dbReference>
<accession>A0A1M7SJA0</accession>
<keyword evidence="2 4" id="KW-0862">Zinc</keyword>
<proteinExistence type="inferred from homology"/>
<evidence type="ECO:0000313" key="7">
    <source>
        <dbReference type="EMBL" id="SHN58557.1"/>
    </source>
</evidence>
<evidence type="ECO:0000259" key="5">
    <source>
        <dbReference type="Pfam" id="PF00107"/>
    </source>
</evidence>
<dbReference type="PANTHER" id="PTHR43401:SF2">
    <property type="entry name" value="L-THREONINE 3-DEHYDROGENASE"/>
    <property type="match status" value="1"/>
</dbReference>
<dbReference type="Gene3D" id="3.90.180.10">
    <property type="entry name" value="Medium-chain alcohol dehydrogenases, catalytic domain"/>
    <property type="match status" value="1"/>
</dbReference>
<dbReference type="Proteomes" id="UP000184010">
    <property type="component" value="Unassembled WGS sequence"/>
</dbReference>
<organism evidence="7 8">
    <name type="scientific">Desulfitobacterium chlororespirans DSM 11544</name>
    <dbReference type="NCBI Taxonomy" id="1121395"/>
    <lineage>
        <taxon>Bacteria</taxon>
        <taxon>Bacillati</taxon>
        <taxon>Bacillota</taxon>
        <taxon>Clostridia</taxon>
        <taxon>Eubacteriales</taxon>
        <taxon>Desulfitobacteriaceae</taxon>
        <taxon>Desulfitobacterium</taxon>
    </lineage>
</organism>
<protein>
    <submittedName>
        <fullName evidence="7">Threonine dehydrogenase</fullName>
    </submittedName>
</protein>
<evidence type="ECO:0000313" key="8">
    <source>
        <dbReference type="Proteomes" id="UP000184010"/>
    </source>
</evidence>
<evidence type="ECO:0000259" key="6">
    <source>
        <dbReference type="Pfam" id="PF08240"/>
    </source>
</evidence>
<dbReference type="EMBL" id="FRDN01000004">
    <property type="protein sequence ID" value="SHN58557.1"/>
    <property type="molecule type" value="Genomic_DNA"/>
</dbReference>
<dbReference type="InterPro" id="IPR036291">
    <property type="entry name" value="NAD(P)-bd_dom_sf"/>
</dbReference>
<dbReference type="PROSITE" id="PS00059">
    <property type="entry name" value="ADH_ZINC"/>
    <property type="match status" value="1"/>
</dbReference>
<dbReference type="SUPFAM" id="SSF50129">
    <property type="entry name" value="GroES-like"/>
    <property type="match status" value="1"/>
</dbReference>
<dbReference type="SUPFAM" id="SSF51735">
    <property type="entry name" value="NAD(P)-binding Rossmann-fold domains"/>
    <property type="match status" value="1"/>
</dbReference>
<keyword evidence="8" id="KW-1185">Reference proteome</keyword>
<evidence type="ECO:0000256" key="2">
    <source>
        <dbReference type="ARBA" id="ARBA00022833"/>
    </source>
</evidence>
<comment type="similarity">
    <text evidence="4">Belongs to the zinc-containing alcohol dehydrogenase family.</text>
</comment>
<feature type="domain" description="Alcohol dehydrogenase-like C-terminal" evidence="5">
    <location>
        <begin position="157"/>
        <end position="292"/>
    </location>
</feature>
<dbReference type="InterPro" id="IPR002328">
    <property type="entry name" value="ADH_Zn_CS"/>
</dbReference>
<dbReference type="InterPro" id="IPR013154">
    <property type="entry name" value="ADH-like_N"/>
</dbReference>
<comment type="cofactor">
    <cofactor evidence="4">
        <name>Zn(2+)</name>
        <dbReference type="ChEBI" id="CHEBI:29105"/>
    </cofactor>
</comment>
<gene>
    <name evidence="7" type="ORF">SAMN02745215_00942</name>
</gene>
<dbReference type="InterPro" id="IPR050129">
    <property type="entry name" value="Zn_alcohol_dh"/>
</dbReference>
<sequence length="332" mass="35825">MATMRAGIYKGKLQAEVVDMPKPGVGPKDVLVRTVRSSICGSDVSGVGVEAGVQFGHETAGYVAGLGKEVKGLKEGDRVWINPMNAMPKYQTCMLGGFSEYILVPDAKLNHNLFLLPGAISWDEASLIEPFGVGTRGKNRPGAKPGDHVVVYGAGSIGLFCISGLIAQGIIPVVIDIALSDYKRALLEKMGAVICPLNGDKFKFLKEHFGELPQRQSGRAIDVDIVVDCAGAPNIIDDFFKLCKPNSRLSIVGVNARPQEVNLARLMSTEVVMLGSSGYDLADIEEVIDNLAHKRTLVNEIITHHFPLEQLNEALNMAADREKSIKVVVDME</sequence>
<dbReference type="STRING" id="1121395.SAMN02745215_00942"/>
<name>A0A1M7SJA0_9FIRM</name>
<dbReference type="Pfam" id="PF00107">
    <property type="entry name" value="ADH_zinc_N"/>
    <property type="match status" value="1"/>
</dbReference>
<dbReference type="PANTHER" id="PTHR43401">
    <property type="entry name" value="L-THREONINE 3-DEHYDROGENASE"/>
    <property type="match status" value="1"/>
</dbReference>
<keyword evidence="3" id="KW-0560">Oxidoreductase</keyword>
<dbReference type="InterPro" id="IPR011032">
    <property type="entry name" value="GroES-like_sf"/>
</dbReference>
<dbReference type="Pfam" id="PF08240">
    <property type="entry name" value="ADH_N"/>
    <property type="match status" value="1"/>
</dbReference>
<dbReference type="RefSeq" id="WP_072771499.1">
    <property type="nucleotide sequence ID" value="NZ_FRDN01000004.1"/>
</dbReference>
<dbReference type="GO" id="GO:0008270">
    <property type="term" value="F:zinc ion binding"/>
    <property type="evidence" value="ECO:0007669"/>
    <property type="project" value="InterPro"/>
</dbReference>
<evidence type="ECO:0000256" key="3">
    <source>
        <dbReference type="ARBA" id="ARBA00023002"/>
    </source>
</evidence>
<dbReference type="Gene3D" id="3.40.50.720">
    <property type="entry name" value="NAD(P)-binding Rossmann-like Domain"/>
    <property type="match status" value="1"/>
</dbReference>
<reference evidence="8" key="1">
    <citation type="submission" date="2016-12" db="EMBL/GenBank/DDBJ databases">
        <authorList>
            <person name="Varghese N."/>
            <person name="Submissions S."/>
        </authorList>
    </citation>
    <scope>NUCLEOTIDE SEQUENCE [LARGE SCALE GENOMIC DNA]</scope>
    <source>
        <strain evidence="8">DSM 11544</strain>
    </source>
</reference>
<feature type="domain" description="Alcohol dehydrogenase-like N-terminal" evidence="6">
    <location>
        <begin position="26"/>
        <end position="109"/>
    </location>
</feature>